<reference evidence="2 3" key="1">
    <citation type="journal article" date="2018" name="Science">
        <title>The opium poppy genome and morphinan production.</title>
        <authorList>
            <person name="Guo L."/>
            <person name="Winzer T."/>
            <person name="Yang X."/>
            <person name="Li Y."/>
            <person name="Ning Z."/>
            <person name="He Z."/>
            <person name="Teodor R."/>
            <person name="Lu Y."/>
            <person name="Bowser T.A."/>
            <person name="Graham I.A."/>
            <person name="Ye K."/>
        </authorList>
    </citation>
    <scope>NUCLEOTIDE SEQUENCE [LARGE SCALE GENOMIC DNA]</scope>
    <source>
        <strain evidence="3">cv. HN1</strain>
        <tissue evidence="2">Leaves</tissue>
    </source>
</reference>
<evidence type="ECO:0000313" key="3">
    <source>
        <dbReference type="Proteomes" id="UP000316621"/>
    </source>
</evidence>
<feature type="region of interest" description="Disordered" evidence="1">
    <location>
        <begin position="101"/>
        <end position="121"/>
    </location>
</feature>
<accession>A0A4Y7K241</accession>
<keyword evidence="3" id="KW-1185">Reference proteome</keyword>
<organism evidence="2 3">
    <name type="scientific">Papaver somniferum</name>
    <name type="common">Opium poppy</name>
    <dbReference type="NCBI Taxonomy" id="3469"/>
    <lineage>
        <taxon>Eukaryota</taxon>
        <taxon>Viridiplantae</taxon>
        <taxon>Streptophyta</taxon>
        <taxon>Embryophyta</taxon>
        <taxon>Tracheophyta</taxon>
        <taxon>Spermatophyta</taxon>
        <taxon>Magnoliopsida</taxon>
        <taxon>Ranunculales</taxon>
        <taxon>Papaveraceae</taxon>
        <taxon>Papaveroideae</taxon>
        <taxon>Papaver</taxon>
    </lineage>
</organism>
<dbReference type="EMBL" id="CM010720">
    <property type="protein sequence ID" value="RZC66977.1"/>
    <property type="molecule type" value="Genomic_DNA"/>
</dbReference>
<name>A0A4Y7K241_PAPSO</name>
<dbReference type="AlphaFoldDB" id="A0A4Y7K241"/>
<evidence type="ECO:0000256" key="1">
    <source>
        <dbReference type="SAM" id="MobiDB-lite"/>
    </source>
</evidence>
<protein>
    <submittedName>
        <fullName evidence="2">Uncharacterized protein</fullName>
    </submittedName>
</protein>
<evidence type="ECO:0000313" key="2">
    <source>
        <dbReference type="EMBL" id="RZC66977.1"/>
    </source>
</evidence>
<dbReference type="Gramene" id="RZC66977">
    <property type="protein sequence ID" value="RZC66977"/>
    <property type="gene ID" value="C5167_010652"/>
</dbReference>
<sequence length="121" mass="14130">SYERKKEAFEEFKYSSKVGKISSKEEALVTIKKQEKNQIAKTSRNWSYNAEDSNKNEAKATTTAAAVSIKNEEMQGIRDHYKSMLSYRRLLRRHVIDDHEHDLFSSSKRRVPNTADPLHNR</sequence>
<feature type="non-terminal residue" evidence="2">
    <location>
        <position position="1"/>
    </location>
</feature>
<gene>
    <name evidence="2" type="ORF">C5167_010652</name>
</gene>
<dbReference type="Proteomes" id="UP000316621">
    <property type="component" value="Chromosome 6"/>
</dbReference>
<proteinExistence type="predicted"/>